<protein>
    <submittedName>
        <fullName evidence="1">Uncharacterized protein</fullName>
    </submittedName>
</protein>
<name>K9X3B7_9NOST</name>
<dbReference type="STRING" id="56107.Cylst_4490"/>
<gene>
    <name evidence="1" type="ORF">Cylst_4490</name>
</gene>
<dbReference type="EMBL" id="CP003642">
    <property type="protein sequence ID" value="AFZ26569.1"/>
    <property type="molecule type" value="Genomic_DNA"/>
</dbReference>
<accession>K9X3B7</accession>
<evidence type="ECO:0000313" key="1">
    <source>
        <dbReference type="EMBL" id="AFZ26569.1"/>
    </source>
</evidence>
<evidence type="ECO:0000313" key="2">
    <source>
        <dbReference type="Proteomes" id="UP000010475"/>
    </source>
</evidence>
<organism evidence="1 2">
    <name type="scientific">Cylindrospermum stagnale PCC 7417</name>
    <dbReference type="NCBI Taxonomy" id="56107"/>
    <lineage>
        <taxon>Bacteria</taxon>
        <taxon>Bacillati</taxon>
        <taxon>Cyanobacteriota</taxon>
        <taxon>Cyanophyceae</taxon>
        <taxon>Nostocales</taxon>
        <taxon>Nostocaceae</taxon>
        <taxon>Cylindrospermum</taxon>
    </lineage>
</organism>
<dbReference type="AlphaFoldDB" id="K9X3B7"/>
<keyword evidence="2" id="KW-1185">Reference proteome</keyword>
<proteinExistence type="predicted"/>
<dbReference type="KEGG" id="csg:Cylst_4490"/>
<dbReference type="RefSeq" id="WP_015209810.1">
    <property type="nucleotide sequence ID" value="NC_019757.1"/>
</dbReference>
<dbReference type="OrthoDB" id="5351532at2"/>
<dbReference type="Proteomes" id="UP000010475">
    <property type="component" value="Chromosome"/>
</dbReference>
<reference evidence="1 2" key="1">
    <citation type="submission" date="2012-06" db="EMBL/GenBank/DDBJ databases">
        <title>Finished chromosome of genome of Cylindrospermum stagnale PCC 7417.</title>
        <authorList>
            <consortium name="US DOE Joint Genome Institute"/>
            <person name="Gugger M."/>
            <person name="Coursin T."/>
            <person name="Rippka R."/>
            <person name="Tandeau De Marsac N."/>
            <person name="Huntemann M."/>
            <person name="Wei C.-L."/>
            <person name="Han J."/>
            <person name="Detter J.C."/>
            <person name="Han C."/>
            <person name="Tapia R."/>
            <person name="Chen A."/>
            <person name="Kyrpides N."/>
            <person name="Mavromatis K."/>
            <person name="Markowitz V."/>
            <person name="Szeto E."/>
            <person name="Ivanova N."/>
            <person name="Pagani I."/>
            <person name="Pati A."/>
            <person name="Goodwin L."/>
            <person name="Nordberg H.P."/>
            <person name="Cantor M.N."/>
            <person name="Hua S.X."/>
            <person name="Woyke T."/>
            <person name="Kerfeld C.A."/>
        </authorList>
    </citation>
    <scope>NUCLEOTIDE SEQUENCE [LARGE SCALE GENOMIC DNA]</scope>
    <source>
        <strain evidence="1 2">PCC 7417</strain>
    </source>
</reference>
<sequence>MLTDTIADILDNSSLTVEEKEEKVTEQLVSYPDRGVGECLQLIRETNEINTATYLSNYLALFPKIQHEKAQLVEYIFNHKPDIREATTSLIKHLPDDVVEKLINHYLQDTSDPDLYNVIYELAQFFPEKFHKISSQIEDDLIQESILPGSPDIMVNDLVAKYLEEQDSECLQKLAYIRTDKALDALIELIPLVPEEELVKIYAYIENSGVFPDTRLAAVEFENYRGFVVSRNESPHHMGGSFPYPVPKCPVTDKPATRILTLDVSQLNLGLKSGYNPSFFWYDSGYSPSYIYVQFTEHGLKGLMTPMTDGQVGTDLIPGELALRLE</sequence>
<dbReference type="HOGENOM" id="CLU_062405_0_0_3"/>